<dbReference type="Gene3D" id="3.40.120.10">
    <property type="entry name" value="Alpha-D-Glucose-1,6-Bisphosphate, subunit A, domain 3"/>
    <property type="match status" value="3"/>
</dbReference>
<keyword evidence="3" id="KW-0597">Phosphoprotein</keyword>
<dbReference type="InterPro" id="IPR005844">
    <property type="entry name" value="A-D-PHexomutase_a/b/a-I"/>
</dbReference>
<dbReference type="Pfam" id="PF02879">
    <property type="entry name" value="PGM_PMM_II"/>
    <property type="match status" value="1"/>
</dbReference>
<evidence type="ECO:0000259" key="11">
    <source>
        <dbReference type="Pfam" id="PF02880"/>
    </source>
</evidence>
<keyword evidence="13" id="KW-1185">Reference proteome</keyword>
<evidence type="ECO:0000256" key="7">
    <source>
        <dbReference type="RuleBase" id="RU004326"/>
    </source>
</evidence>
<accession>A0A2C8FBA8</accession>
<evidence type="ECO:0000256" key="1">
    <source>
        <dbReference type="ARBA" id="ARBA00001946"/>
    </source>
</evidence>
<evidence type="ECO:0000256" key="5">
    <source>
        <dbReference type="ARBA" id="ARBA00022842"/>
    </source>
</evidence>
<feature type="domain" description="Alpha-D-phosphohexomutase alpha/beta/alpha" evidence="11">
    <location>
        <begin position="267"/>
        <end position="375"/>
    </location>
</feature>
<dbReference type="Pfam" id="PF02878">
    <property type="entry name" value="PGM_PMM_I"/>
    <property type="match status" value="1"/>
</dbReference>
<sequence>MNCPPEKGKLASMKPINKSIFRAYDIRGIVDTDFDVEWVATLARACGTYFLRNGWNRALLGHDCRDTSPGYQAAMAKALAETGLDVVCLDRVSSPVFYYAAKHLGYKAGIMITASHNPSEYNGFKVWGGESTVYGDAIQTIYDIMCKGDFPTGNGFISRHDIIPSYKEDLLSRCTLQRPVKVVVDGGNGASGDLTADILEAAGADVVRLYCEPDGSFPNHHPDPVVEANARDLMAKVTETGAEAGIGLDGDGDRIGAVDETGRLMFGDQLLAIYARDLLETLPGARVIADVKCSHLLFKDVEAHGGTSEMCTTGHSIMKGRMLETGAAIGGEMSGHMFFFHGYHGFDDATFAALKLAEIISKQSKPLSTYLDDWPTTFNTPEIRMDCPEDIKFEVVERAQAYFKERFDVIDMDGARVEFGDGWGLVRASNTQGALVFRFEAESEERLKEIRETIEDPIMQWIQELEEQ</sequence>
<dbReference type="PANTHER" id="PTHR43771">
    <property type="entry name" value="PHOSPHOMANNOMUTASE"/>
    <property type="match status" value="1"/>
</dbReference>
<feature type="domain" description="Alpha-D-phosphohexomutase alpha/beta/alpha" evidence="10">
    <location>
        <begin position="168"/>
        <end position="262"/>
    </location>
</feature>
<gene>
    <name evidence="12" type="primary">algC</name>
    <name evidence="12" type="ORF">DPRO_2262</name>
</gene>
<evidence type="ECO:0000256" key="3">
    <source>
        <dbReference type="ARBA" id="ARBA00022553"/>
    </source>
</evidence>
<evidence type="ECO:0000259" key="9">
    <source>
        <dbReference type="Pfam" id="PF02878"/>
    </source>
</evidence>
<dbReference type="EC" id="5.4.2.8" evidence="12"/>
<keyword evidence="5 7" id="KW-0460">Magnesium</keyword>
<dbReference type="KEGG" id="pprf:DPRO_2262"/>
<dbReference type="EMBL" id="LT907975">
    <property type="protein sequence ID" value="SOB59168.1"/>
    <property type="molecule type" value="Genomic_DNA"/>
</dbReference>
<dbReference type="PANTHER" id="PTHR43771:SF2">
    <property type="entry name" value="PHOSPHOMANNOMUTASE_PHOSPHOGLUCOMUTASE"/>
    <property type="match status" value="1"/>
</dbReference>
<dbReference type="EC" id="5.4.2.2" evidence="12"/>
<keyword evidence="6 12" id="KW-0413">Isomerase</keyword>
<evidence type="ECO:0000256" key="4">
    <source>
        <dbReference type="ARBA" id="ARBA00022723"/>
    </source>
</evidence>
<protein>
    <submittedName>
        <fullName evidence="12">Phosphomannomutase/phosphoglucomutase</fullName>
        <ecNumber evidence="12">5.4.2.2</ecNumber>
        <ecNumber evidence="12">5.4.2.8</ecNumber>
    </submittedName>
</protein>
<comment type="cofactor">
    <cofactor evidence="1">
        <name>Mg(2+)</name>
        <dbReference type="ChEBI" id="CHEBI:18420"/>
    </cofactor>
</comment>
<reference evidence="13" key="1">
    <citation type="submission" date="2017-09" db="EMBL/GenBank/DDBJ databases">
        <authorList>
            <person name="Regsiter A."/>
            <person name="William W."/>
        </authorList>
    </citation>
    <scope>NUCLEOTIDE SEQUENCE [LARGE SCALE GENOMIC DNA]</scope>
    <source>
        <strain evidence="13">500-1</strain>
    </source>
</reference>
<name>A0A2C8FBA8_9BACT</name>
<dbReference type="Pfam" id="PF02880">
    <property type="entry name" value="PGM_PMM_III"/>
    <property type="match status" value="1"/>
</dbReference>
<organism evidence="12 13">
    <name type="scientific">Pseudodesulfovibrio profundus</name>
    <dbReference type="NCBI Taxonomy" id="57320"/>
    <lineage>
        <taxon>Bacteria</taxon>
        <taxon>Pseudomonadati</taxon>
        <taxon>Thermodesulfobacteriota</taxon>
        <taxon>Desulfovibrionia</taxon>
        <taxon>Desulfovibrionales</taxon>
        <taxon>Desulfovibrionaceae</taxon>
    </lineage>
</organism>
<evidence type="ECO:0000256" key="6">
    <source>
        <dbReference type="ARBA" id="ARBA00023235"/>
    </source>
</evidence>
<dbReference type="InterPro" id="IPR005845">
    <property type="entry name" value="A-D-PHexomutase_a/b/a-II"/>
</dbReference>
<comment type="similarity">
    <text evidence="2 7">Belongs to the phosphohexose mutase family.</text>
</comment>
<dbReference type="SUPFAM" id="SSF55957">
    <property type="entry name" value="Phosphoglucomutase, C-terminal domain"/>
    <property type="match status" value="1"/>
</dbReference>
<evidence type="ECO:0000313" key="13">
    <source>
        <dbReference type="Proteomes" id="UP000219215"/>
    </source>
</evidence>
<dbReference type="GO" id="GO:0005975">
    <property type="term" value="P:carbohydrate metabolic process"/>
    <property type="evidence" value="ECO:0007669"/>
    <property type="project" value="InterPro"/>
</dbReference>
<feature type="domain" description="Alpha-D-phosphohexomutase C-terminal" evidence="8">
    <location>
        <begin position="382"/>
        <end position="455"/>
    </location>
</feature>
<dbReference type="CDD" id="cd03089">
    <property type="entry name" value="PMM_PGM"/>
    <property type="match status" value="1"/>
</dbReference>
<dbReference type="Gene3D" id="3.30.310.50">
    <property type="entry name" value="Alpha-D-phosphohexomutase, C-terminal domain"/>
    <property type="match status" value="1"/>
</dbReference>
<dbReference type="InterPro" id="IPR016055">
    <property type="entry name" value="A-D-PHexomutase_a/b/a-I/II/III"/>
</dbReference>
<dbReference type="InterPro" id="IPR005843">
    <property type="entry name" value="A-D-PHexomutase_C"/>
</dbReference>
<evidence type="ECO:0000256" key="2">
    <source>
        <dbReference type="ARBA" id="ARBA00010231"/>
    </source>
</evidence>
<dbReference type="InterPro" id="IPR005846">
    <property type="entry name" value="A-D-PHexomutase_a/b/a-III"/>
</dbReference>
<evidence type="ECO:0000313" key="12">
    <source>
        <dbReference type="EMBL" id="SOB59168.1"/>
    </source>
</evidence>
<dbReference type="GO" id="GO:0004614">
    <property type="term" value="F:phosphoglucomutase activity"/>
    <property type="evidence" value="ECO:0007669"/>
    <property type="project" value="UniProtKB-EC"/>
</dbReference>
<evidence type="ECO:0000259" key="10">
    <source>
        <dbReference type="Pfam" id="PF02879"/>
    </source>
</evidence>
<dbReference type="Pfam" id="PF00408">
    <property type="entry name" value="PGM_PMM_IV"/>
    <property type="match status" value="1"/>
</dbReference>
<dbReference type="SUPFAM" id="SSF53738">
    <property type="entry name" value="Phosphoglucomutase, first 3 domains"/>
    <property type="match status" value="3"/>
</dbReference>
<feature type="domain" description="Alpha-D-phosphohexomutase alpha/beta/alpha" evidence="9">
    <location>
        <begin position="19"/>
        <end position="150"/>
    </location>
</feature>
<keyword evidence="4 7" id="KW-0479">Metal-binding</keyword>
<dbReference type="PROSITE" id="PS00710">
    <property type="entry name" value="PGM_PMM"/>
    <property type="match status" value="1"/>
</dbReference>
<evidence type="ECO:0000259" key="8">
    <source>
        <dbReference type="Pfam" id="PF00408"/>
    </source>
</evidence>
<proteinExistence type="inferred from homology"/>
<dbReference type="InterPro" id="IPR016066">
    <property type="entry name" value="A-D-PHexomutase_CS"/>
</dbReference>
<dbReference type="InterPro" id="IPR036900">
    <property type="entry name" value="A-D-PHexomutase_C_sf"/>
</dbReference>
<dbReference type="Proteomes" id="UP000219215">
    <property type="component" value="Chromosome DPRO"/>
</dbReference>
<dbReference type="GO" id="GO:0000287">
    <property type="term" value="F:magnesium ion binding"/>
    <property type="evidence" value="ECO:0007669"/>
    <property type="project" value="InterPro"/>
</dbReference>
<dbReference type="PRINTS" id="PR00509">
    <property type="entry name" value="PGMPMM"/>
</dbReference>
<dbReference type="GO" id="GO:0004615">
    <property type="term" value="F:phosphomannomutase activity"/>
    <property type="evidence" value="ECO:0007669"/>
    <property type="project" value="UniProtKB-EC"/>
</dbReference>
<dbReference type="InterPro" id="IPR005841">
    <property type="entry name" value="Alpha-D-phosphohexomutase_SF"/>
</dbReference>
<dbReference type="AlphaFoldDB" id="A0A2C8FBA8"/>